<dbReference type="EMBL" id="JANLFC010000106">
    <property type="protein sequence ID" value="MCR4451106.1"/>
    <property type="molecule type" value="Genomic_DNA"/>
</dbReference>
<name>A0AAW5MNN0_AERVE</name>
<dbReference type="RefSeq" id="WP_257726178.1">
    <property type="nucleotide sequence ID" value="NZ_JANLFC010000106.1"/>
</dbReference>
<evidence type="ECO:0000313" key="1">
    <source>
        <dbReference type="EMBL" id="MCR4451106.1"/>
    </source>
</evidence>
<proteinExistence type="predicted"/>
<organism evidence="1 2">
    <name type="scientific">Aeromonas veronii</name>
    <dbReference type="NCBI Taxonomy" id="654"/>
    <lineage>
        <taxon>Bacteria</taxon>
        <taxon>Pseudomonadati</taxon>
        <taxon>Pseudomonadota</taxon>
        <taxon>Gammaproteobacteria</taxon>
        <taxon>Aeromonadales</taxon>
        <taxon>Aeromonadaceae</taxon>
        <taxon>Aeromonas</taxon>
    </lineage>
</organism>
<gene>
    <name evidence="1" type="ORF">NS965_22215</name>
</gene>
<evidence type="ECO:0000313" key="2">
    <source>
        <dbReference type="Proteomes" id="UP001204061"/>
    </source>
</evidence>
<dbReference type="AlphaFoldDB" id="A0AAW5MNN0"/>
<accession>A0AAW5MNN0</accession>
<comment type="caution">
    <text evidence="1">The sequence shown here is derived from an EMBL/GenBank/DDBJ whole genome shotgun (WGS) entry which is preliminary data.</text>
</comment>
<dbReference type="Proteomes" id="UP001204061">
    <property type="component" value="Unassembled WGS sequence"/>
</dbReference>
<sequence>MTIKHTPEPWHLPPGDMIFVSKVGGKGYVAKMMPLGAPRDRKGLPTDISDEMCANARRIVACVNACAGVDTDLLEAGELDKPTMLMMQENKDLKHLCGELLSALETVGAHTITDEDGDEVEVLFGDMDRIQDAIAKAKGGAA</sequence>
<evidence type="ECO:0008006" key="3">
    <source>
        <dbReference type="Google" id="ProtNLM"/>
    </source>
</evidence>
<reference evidence="1" key="1">
    <citation type="submission" date="2022-08" db="EMBL/GenBank/DDBJ databases">
        <title>A global survey of hypervirulent Aeromonas hydrophila identified this emerging pathogen in farmed fish in the lower Mekong River basin.</title>
        <authorList>
            <person name="Xu T."/>
            <person name="Rasmussen-Ivey C.R."/>
            <person name="Moen F.S."/>
            <person name="Fernandez Bravo A."/>
            <person name="Lamy B."/>
            <person name="Beaz-Hidalgo R."/>
            <person name="Khan C.D."/>
            <person name="Castro Escarpulli G."/>
            <person name="Yasin I.S.M."/>
            <person name="Figueras M.J."/>
            <person name="Azzam Sayuti M."/>
            <person name="Karim M.M."/>
            <person name="Alam K.M."/>
            <person name="Le T.T.T."/>
            <person name="Thao N.H.P."/>
            <person name="Addo S."/>
            <person name="Duodu S."/>
            <person name="Ali S."/>
            <person name="Mey S."/>
            <person name="Somony T."/>
            <person name="Liles M.R."/>
        </authorList>
    </citation>
    <scope>NUCLEOTIDE SEQUENCE</scope>
    <source>
        <strain evidence="1">0.14</strain>
    </source>
</reference>
<protein>
    <recommendedName>
        <fullName evidence="3">Phage protein</fullName>
    </recommendedName>
</protein>